<keyword evidence="2" id="KW-1185">Reference proteome</keyword>
<comment type="caution">
    <text evidence="1">The sequence shown here is derived from an EMBL/GenBank/DDBJ whole genome shotgun (WGS) entry which is preliminary data.</text>
</comment>
<evidence type="ECO:0000313" key="2">
    <source>
        <dbReference type="Proteomes" id="UP000054821"/>
    </source>
</evidence>
<organism evidence="1 2">
    <name type="scientific">Trichoderma gamsii</name>
    <dbReference type="NCBI Taxonomy" id="398673"/>
    <lineage>
        <taxon>Eukaryota</taxon>
        <taxon>Fungi</taxon>
        <taxon>Dikarya</taxon>
        <taxon>Ascomycota</taxon>
        <taxon>Pezizomycotina</taxon>
        <taxon>Sordariomycetes</taxon>
        <taxon>Hypocreomycetidae</taxon>
        <taxon>Hypocreales</taxon>
        <taxon>Hypocreaceae</taxon>
        <taxon>Trichoderma</taxon>
    </lineage>
</organism>
<dbReference type="AlphaFoldDB" id="A0A2P4ZWF3"/>
<evidence type="ECO:0000313" key="1">
    <source>
        <dbReference type="EMBL" id="PON28601.1"/>
    </source>
</evidence>
<protein>
    <submittedName>
        <fullName evidence="1">Uncharacterized protein</fullName>
    </submittedName>
</protein>
<dbReference type="RefSeq" id="XP_018661844.1">
    <property type="nucleotide sequence ID" value="XM_018804853.1"/>
</dbReference>
<dbReference type="Proteomes" id="UP000054821">
    <property type="component" value="Unassembled WGS sequence"/>
</dbReference>
<gene>
    <name evidence="1" type="ORF">TGAM01_v202448</name>
</gene>
<proteinExistence type="predicted"/>
<dbReference type="GeneID" id="29984936"/>
<name>A0A2P4ZWF3_9HYPO</name>
<accession>A0A2P4ZWF3</accession>
<sequence length="197" mass="21382">MGVAGPLATGAAPEAGPPRLAAAVSDVAEECKLIIQATRQEQRRLAMEPTFQVALTYGGIKWAGMAKGAWNPPGDRSRQDKTRRVIARMLSTGQKRLDSAKPARRLDQRSPARVSAIGTISGVTWTHPTCHSKERIELVGCQGHSWLLSRGVLESNRLILACELHAIPPLLHPYQPPCFAPVELQKIQAGRTPSTNE</sequence>
<dbReference type="EMBL" id="JPDN02000006">
    <property type="protein sequence ID" value="PON28601.1"/>
    <property type="molecule type" value="Genomic_DNA"/>
</dbReference>
<reference evidence="1 2" key="1">
    <citation type="journal article" date="2016" name="Genome Announc.">
        <title>Draft Whole-Genome Sequence of Trichoderma gamsii T6085, a Promising Biocontrol Agent of Fusarium Head Blight on Wheat.</title>
        <authorList>
            <person name="Baroncelli R."/>
            <person name="Zapparata A."/>
            <person name="Piaggeschi G."/>
            <person name="Sarrocco S."/>
            <person name="Vannacci G."/>
        </authorList>
    </citation>
    <scope>NUCLEOTIDE SEQUENCE [LARGE SCALE GENOMIC DNA]</scope>
    <source>
        <strain evidence="1 2">T6085</strain>
    </source>
</reference>